<organism evidence="2 3">
    <name type="scientific">Amphibalanus amphitrite</name>
    <name type="common">Striped barnacle</name>
    <name type="synonym">Balanus amphitrite</name>
    <dbReference type="NCBI Taxonomy" id="1232801"/>
    <lineage>
        <taxon>Eukaryota</taxon>
        <taxon>Metazoa</taxon>
        <taxon>Ecdysozoa</taxon>
        <taxon>Arthropoda</taxon>
        <taxon>Crustacea</taxon>
        <taxon>Multicrustacea</taxon>
        <taxon>Cirripedia</taxon>
        <taxon>Thoracica</taxon>
        <taxon>Thoracicalcarea</taxon>
        <taxon>Balanomorpha</taxon>
        <taxon>Balanoidea</taxon>
        <taxon>Balanidae</taxon>
        <taxon>Amphibalaninae</taxon>
        <taxon>Amphibalanus</taxon>
    </lineage>
</organism>
<name>A0A6A4WR63_AMPAM</name>
<protein>
    <submittedName>
        <fullName evidence="2">Carbohydrate sulfotransferase 3</fullName>
    </submittedName>
</protein>
<dbReference type="OrthoDB" id="6370549at2759"/>
<keyword evidence="1" id="KW-1133">Transmembrane helix</keyword>
<dbReference type="EMBL" id="VIIS01000359">
    <property type="protein sequence ID" value="KAF0309966.1"/>
    <property type="molecule type" value="Genomic_DNA"/>
</dbReference>
<evidence type="ECO:0000313" key="3">
    <source>
        <dbReference type="Proteomes" id="UP000440578"/>
    </source>
</evidence>
<dbReference type="InterPro" id="IPR051135">
    <property type="entry name" value="Gal/GlcNAc/GalNAc_ST"/>
</dbReference>
<dbReference type="Proteomes" id="UP000440578">
    <property type="component" value="Unassembled WGS sequence"/>
</dbReference>
<dbReference type="GO" id="GO:0006044">
    <property type="term" value="P:N-acetylglucosamine metabolic process"/>
    <property type="evidence" value="ECO:0007669"/>
    <property type="project" value="TreeGrafter"/>
</dbReference>
<keyword evidence="2" id="KW-0808">Transferase</keyword>
<dbReference type="GO" id="GO:0006790">
    <property type="term" value="P:sulfur compound metabolic process"/>
    <property type="evidence" value="ECO:0007669"/>
    <property type="project" value="TreeGrafter"/>
</dbReference>
<evidence type="ECO:0000256" key="1">
    <source>
        <dbReference type="SAM" id="Phobius"/>
    </source>
</evidence>
<dbReference type="GO" id="GO:0001517">
    <property type="term" value="F:N-acetylglucosamine 6-O-sulfotransferase activity"/>
    <property type="evidence" value="ECO:0007669"/>
    <property type="project" value="TreeGrafter"/>
</dbReference>
<dbReference type="InterPro" id="IPR027417">
    <property type="entry name" value="P-loop_NTPase"/>
</dbReference>
<gene>
    <name evidence="2" type="primary">CHST3</name>
    <name evidence="2" type="ORF">FJT64_002052</name>
</gene>
<evidence type="ECO:0000313" key="2">
    <source>
        <dbReference type="EMBL" id="KAF0309966.1"/>
    </source>
</evidence>
<comment type="caution">
    <text evidence="2">The sequence shown here is derived from an EMBL/GenBank/DDBJ whole genome shotgun (WGS) entry which is preliminary data.</text>
</comment>
<feature type="transmembrane region" description="Helical" evidence="1">
    <location>
        <begin position="33"/>
        <end position="54"/>
    </location>
</feature>
<dbReference type="Pfam" id="PF13469">
    <property type="entry name" value="Sulfotransfer_3"/>
    <property type="match status" value="1"/>
</dbReference>
<dbReference type="SUPFAM" id="SSF52540">
    <property type="entry name" value="P-loop containing nucleoside triphosphate hydrolases"/>
    <property type="match status" value="1"/>
</dbReference>
<dbReference type="Gene3D" id="3.40.50.300">
    <property type="entry name" value="P-loop containing nucleotide triphosphate hydrolases"/>
    <property type="match status" value="1"/>
</dbReference>
<reference evidence="2 3" key="1">
    <citation type="submission" date="2019-07" db="EMBL/GenBank/DDBJ databases">
        <title>Draft genome assembly of a fouling barnacle, Amphibalanus amphitrite (Darwin, 1854): The first reference genome for Thecostraca.</title>
        <authorList>
            <person name="Kim W."/>
        </authorList>
    </citation>
    <scope>NUCLEOTIDE SEQUENCE [LARGE SCALE GENOMIC DNA]</scope>
    <source>
        <strain evidence="2">SNU_AA5</strain>
        <tissue evidence="2">Soma without cirri and trophi</tissue>
    </source>
</reference>
<dbReference type="PANTHER" id="PTHR10704">
    <property type="entry name" value="CARBOHYDRATE SULFOTRANSFERASE"/>
    <property type="match status" value="1"/>
</dbReference>
<keyword evidence="1" id="KW-0472">Membrane</keyword>
<sequence>MSSRTGHVTRCTVTRPERAISVSRTMALRTGRVLRVSTLLTLLTAALMLLMLIWSKSLNTLPKRSTQEAPVSGGVRWSVHAPDTRRAAVSTRPSLSTNGSVPTEYRRRQLAVAVQQLQRQVGQLRHEGRSAAFTGRAVAAADARQLLLLSSWRSGSSFVGKLLASQPLAFYLFEPLKWLASGGSQVPPERRAQVLRDALRCNFSALSQPGALVFTVRSPVTDAVCARLPDGCRSRELLEQICALHPVRVLKTVRARVHYLEELVQSSPRLTLVLLVRDPRAVVHSRRHSAWCRRKCGSVPLLCQWMSESLRVAAQLERQLPGRVVTTRYEDLTLDVSGGARRLFNSLQMPLTTRTVQFLMEHTGQPQQVAAELLGTQPRHLPLQAISQSRLQKERRNQYSTFRNSSAAAQDWRRTMAYQRVTAVQTECTEALRLIGYRVFSSQSELRNLSVPLETAA</sequence>
<dbReference type="PANTHER" id="PTHR10704:SF44">
    <property type="entry name" value="LD35051P-RELATED"/>
    <property type="match status" value="1"/>
</dbReference>
<keyword evidence="3" id="KW-1185">Reference proteome</keyword>
<keyword evidence="1" id="KW-0812">Transmembrane</keyword>
<dbReference type="AlphaFoldDB" id="A0A6A4WR63"/>
<accession>A0A6A4WR63</accession>
<proteinExistence type="predicted"/>